<accession>A0A2T2NX83</accession>
<dbReference type="Pfam" id="PF24855">
    <property type="entry name" value="DUF7729"/>
    <property type="match status" value="1"/>
</dbReference>
<proteinExistence type="predicted"/>
<evidence type="ECO:0000259" key="2">
    <source>
        <dbReference type="Pfam" id="PF24855"/>
    </source>
</evidence>
<name>A0A2T2NX83_CORCC</name>
<dbReference type="EMBL" id="KZ678132">
    <property type="protein sequence ID" value="PSN69969.1"/>
    <property type="molecule type" value="Genomic_DNA"/>
</dbReference>
<evidence type="ECO:0000256" key="1">
    <source>
        <dbReference type="SAM" id="MobiDB-lite"/>
    </source>
</evidence>
<feature type="domain" description="DUF7729" evidence="2">
    <location>
        <begin position="41"/>
        <end position="244"/>
    </location>
</feature>
<organism evidence="3 4">
    <name type="scientific">Corynespora cassiicola Philippines</name>
    <dbReference type="NCBI Taxonomy" id="1448308"/>
    <lineage>
        <taxon>Eukaryota</taxon>
        <taxon>Fungi</taxon>
        <taxon>Dikarya</taxon>
        <taxon>Ascomycota</taxon>
        <taxon>Pezizomycotina</taxon>
        <taxon>Dothideomycetes</taxon>
        <taxon>Pleosporomycetidae</taxon>
        <taxon>Pleosporales</taxon>
        <taxon>Corynesporascaceae</taxon>
        <taxon>Corynespora</taxon>
    </lineage>
</organism>
<dbReference type="InterPro" id="IPR056146">
    <property type="entry name" value="DUF7729"/>
</dbReference>
<evidence type="ECO:0000313" key="4">
    <source>
        <dbReference type="Proteomes" id="UP000240883"/>
    </source>
</evidence>
<dbReference type="OrthoDB" id="2564812at2759"/>
<dbReference type="PANTHER" id="PTHR39460">
    <property type="entry name" value="EXPRESSED PROTEIN"/>
    <property type="match status" value="1"/>
</dbReference>
<gene>
    <name evidence="3" type="ORF">BS50DRAFT_489029</name>
</gene>
<dbReference type="PANTHER" id="PTHR39460:SF1">
    <property type="entry name" value="C6 TRANSCRIPTION FACTOR"/>
    <property type="match status" value="1"/>
</dbReference>
<dbReference type="AlphaFoldDB" id="A0A2T2NX83"/>
<evidence type="ECO:0000313" key="3">
    <source>
        <dbReference type="EMBL" id="PSN69969.1"/>
    </source>
</evidence>
<reference evidence="3 4" key="1">
    <citation type="journal article" date="2018" name="Front. Microbiol.">
        <title>Genome-Wide Analysis of Corynespora cassiicola Leaf Fall Disease Putative Effectors.</title>
        <authorList>
            <person name="Lopez D."/>
            <person name="Ribeiro S."/>
            <person name="Label P."/>
            <person name="Fumanal B."/>
            <person name="Venisse J.S."/>
            <person name="Kohler A."/>
            <person name="de Oliveira R.R."/>
            <person name="Labutti K."/>
            <person name="Lipzen A."/>
            <person name="Lail K."/>
            <person name="Bauer D."/>
            <person name="Ohm R.A."/>
            <person name="Barry K.W."/>
            <person name="Spatafora J."/>
            <person name="Grigoriev I.V."/>
            <person name="Martin F.M."/>
            <person name="Pujade-Renaud V."/>
        </authorList>
    </citation>
    <scope>NUCLEOTIDE SEQUENCE [LARGE SCALE GENOMIC DNA]</scope>
    <source>
        <strain evidence="3 4">Philippines</strain>
    </source>
</reference>
<sequence>MPPVPPAQPDHHGDATPTASAPPSKRSLETDASASSAPFTIPKPFDTALSNNFTADCANFWRRMLTNEAFDQCHPFSMMLQTSNSFFNAQKTYIRITQTLEATCNVNMTQCLGTMNGLARELVSDGACRADYENDNPQVLQAYNGLIAYEPLYQASCLRDDQGSYCFANAVTNTSATTDSYPYYLPLGSPMPGGARPTCNSCLQDAMAIFSSFAGNSTQPISKTYDGAAGQIAISCGPNFVNRTATPLKGAAGPGPSASLTPTLTLITMLLVYWLQ</sequence>
<keyword evidence="4" id="KW-1185">Reference proteome</keyword>
<dbReference type="Proteomes" id="UP000240883">
    <property type="component" value="Unassembled WGS sequence"/>
</dbReference>
<feature type="region of interest" description="Disordered" evidence="1">
    <location>
        <begin position="1"/>
        <end position="41"/>
    </location>
</feature>
<protein>
    <recommendedName>
        <fullName evidence="2">DUF7729 domain-containing protein</fullName>
    </recommendedName>
</protein>